<organism evidence="2 3">
    <name type="scientific">Janibacter alittae</name>
    <dbReference type="NCBI Taxonomy" id="3115209"/>
    <lineage>
        <taxon>Bacteria</taxon>
        <taxon>Bacillati</taxon>
        <taxon>Actinomycetota</taxon>
        <taxon>Actinomycetes</taxon>
        <taxon>Micrococcales</taxon>
        <taxon>Intrasporangiaceae</taxon>
        <taxon>Janibacter</taxon>
    </lineage>
</organism>
<gene>
    <name evidence="2" type="ORF">V1351_05565</name>
</gene>
<dbReference type="NCBIfam" id="TIGR00762">
    <property type="entry name" value="DegV"/>
    <property type="match status" value="1"/>
</dbReference>
<dbReference type="PANTHER" id="PTHR33434:SF2">
    <property type="entry name" value="FATTY ACID-BINDING PROTEIN TM_1468"/>
    <property type="match status" value="1"/>
</dbReference>
<name>A0ABZ2MKB4_9MICO</name>
<evidence type="ECO:0000256" key="1">
    <source>
        <dbReference type="ARBA" id="ARBA00023121"/>
    </source>
</evidence>
<evidence type="ECO:0000313" key="3">
    <source>
        <dbReference type="Proteomes" id="UP001382727"/>
    </source>
</evidence>
<dbReference type="SUPFAM" id="SSF82549">
    <property type="entry name" value="DAK1/DegV-like"/>
    <property type="match status" value="1"/>
</dbReference>
<dbReference type="RefSeq" id="WP_338751525.1">
    <property type="nucleotide sequence ID" value="NZ_CP144913.1"/>
</dbReference>
<dbReference type="Gene3D" id="3.40.50.10170">
    <property type="match status" value="1"/>
</dbReference>
<dbReference type="InterPro" id="IPR050270">
    <property type="entry name" value="DegV_domain_contain"/>
</dbReference>
<dbReference type="Gene3D" id="3.30.1180.10">
    <property type="match status" value="1"/>
</dbReference>
<dbReference type="Proteomes" id="UP001382727">
    <property type="component" value="Chromosome"/>
</dbReference>
<protein>
    <submittedName>
        <fullName evidence="2">DegV family protein</fullName>
    </submittedName>
</protein>
<keyword evidence="1" id="KW-0446">Lipid-binding</keyword>
<dbReference type="InterPro" id="IPR003797">
    <property type="entry name" value="DegV"/>
</dbReference>
<keyword evidence="3" id="KW-1185">Reference proteome</keyword>
<reference evidence="2 3" key="1">
    <citation type="submission" date="2024-02" db="EMBL/GenBank/DDBJ databases">
        <title>Janibacter sp. nov., isolated from gut of marine sandworm.</title>
        <authorList>
            <person name="Kim B."/>
            <person name="Jun M.O."/>
            <person name="Shin N.-R."/>
        </authorList>
    </citation>
    <scope>NUCLEOTIDE SEQUENCE [LARGE SCALE GENOMIC DNA]</scope>
    <source>
        <strain evidence="2 3">A1S7</strain>
    </source>
</reference>
<dbReference type="PROSITE" id="PS51482">
    <property type="entry name" value="DEGV"/>
    <property type="match status" value="1"/>
</dbReference>
<dbReference type="InterPro" id="IPR043168">
    <property type="entry name" value="DegV_C"/>
</dbReference>
<evidence type="ECO:0000313" key="2">
    <source>
        <dbReference type="EMBL" id="WXB77536.1"/>
    </source>
</evidence>
<dbReference type="PANTHER" id="PTHR33434">
    <property type="entry name" value="DEGV DOMAIN-CONTAINING PROTEIN DR_1986-RELATED"/>
    <property type="match status" value="1"/>
</dbReference>
<accession>A0ABZ2MKB4</accession>
<dbReference type="EMBL" id="CP144913">
    <property type="protein sequence ID" value="WXB77536.1"/>
    <property type="molecule type" value="Genomic_DNA"/>
</dbReference>
<dbReference type="Pfam" id="PF02645">
    <property type="entry name" value="DegV"/>
    <property type="match status" value="1"/>
</dbReference>
<sequence>MSIAVVTDSTASLTEDHRDQHGIVVVPLHVLVDGVERSEGEGADPEWVEDALRAKADISTSRPTPAAFLQAYQEAAKGGADAIISVHLSGHLSGTADSARSAAPESPVPVHVVDSQLIGMGLGFAAIGAARDARAGRDVADVVERLERRCAASSVRLVVHSLDRLRRGGRIGGARALLGSALAMKPVLHVVDGEVQPLERVRTASRAIARLQALTEADCGELPEWADGADVAIHHIDAAERAELLAANLAEHIDGDVDLTTLSAVVAAHVGLGTVGVAVSPRPRD</sequence>
<proteinExistence type="predicted"/>